<dbReference type="InterPro" id="IPR001692">
    <property type="entry name" value="Histidinol_DH_CS"/>
</dbReference>
<dbReference type="Gene3D" id="1.20.5.1300">
    <property type="match status" value="1"/>
</dbReference>
<feature type="binding site" evidence="13 18">
    <location>
        <position position="254"/>
    </location>
    <ligand>
        <name>Zn(2+)</name>
        <dbReference type="ChEBI" id="CHEBI:29105"/>
    </ligand>
</feature>
<dbReference type="GO" id="GO:0000105">
    <property type="term" value="P:L-histidine biosynthetic process"/>
    <property type="evidence" value="ECO:0007669"/>
    <property type="project" value="UniProtKB-UniRule"/>
</dbReference>
<dbReference type="SUPFAM" id="SSF53720">
    <property type="entry name" value="ALDH-like"/>
    <property type="match status" value="1"/>
</dbReference>
<evidence type="ECO:0000256" key="3">
    <source>
        <dbReference type="ARBA" id="ARBA00010178"/>
    </source>
</evidence>
<dbReference type="GO" id="GO:0051287">
    <property type="term" value="F:NAD binding"/>
    <property type="evidence" value="ECO:0007669"/>
    <property type="project" value="InterPro"/>
</dbReference>
<keyword evidence="11 13" id="KW-0368">Histidine biosynthesis</keyword>
<feature type="binding site" evidence="13 17">
    <location>
        <position position="413"/>
    </location>
    <ligand>
        <name>substrate</name>
    </ligand>
</feature>
<feature type="binding site" evidence="13 18">
    <location>
        <position position="251"/>
    </location>
    <ligand>
        <name>Zn(2+)</name>
        <dbReference type="ChEBI" id="CHEBI:29105"/>
    </ligand>
</feature>
<comment type="similarity">
    <text evidence="3 13 14 19">Belongs to the histidinol dehydrogenase family.</text>
</comment>
<proteinExistence type="inferred from homology"/>
<dbReference type="OrthoDB" id="36308at2157"/>
<feature type="active site" description="Proton acceptor" evidence="13 15">
    <location>
        <position position="320"/>
    </location>
</feature>
<feature type="binding site" evidence="13 18">
    <location>
        <position position="354"/>
    </location>
    <ligand>
        <name>Zn(2+)</name>
        <dbReference type="ChEBI" id="CHEBI:29105"/>
    </ligand>
</feature>
<sequence length="447" mass="47186">MQPRSIADLSTAERRAFFDRDAGVESAREDVREILPRVREEGDVALREFSSEFDGVEVANVDVTAEAERAVDEVDDDTLEAIRDAIGNVRAFHERQLPEDWREEFEGRELGRRFRPIDRVGVYVPGGTAAYPSSAIMGVVPAKVAGVDHVAVATPPAEEINPVTLAAIHEAGADAVYSVGGAQAIGALAYGTETVDAVQKVVGPGNPWVTAAKAEVRGEVEIDFLAGPSEILVLADDTADPEYVAADLLAQAEHDPEASAVAVTDDEALAEAIVAEVDRQASDREREEIIRGALDNDASGVLVARSMPEAVLFTEEYAAEHLSIQAENDEALLDRVDNAGSVFLGGYAPVAAGDYGTGTNHVLPTGGGAKVHGGLSVDEFLRSSTVQRLDRDALDDLAPTVTTLAEAEGLEAHAESVRVRLREEDADGEGSDASGDGTEDAGHAGDT</sequence>
<dbReference type="PANTHER" id="PTHR21256:SF2">
    <property type="entry name" value="HISTIDINE BIOSYNTHESIS TRIFUNCTIONAL PROTEIN"/>
    <property type="match status" value="1"/>
</dbReference>
<dbReference type="GO" id="GO:0005737">
    <property type="term" value="C:cytoplasm"/>
    <property type="evidence" value="ECO:0007669"/>
    <property type="project" value="TreeGrafter"/>
</dbReference>
<dbReference type="InterPro" id="IPR016161">
    <property type="entry name" value="Ald_DH/histidinol_DH"/>
</dbReference>
<feature type="binding site" evidence="13 17">
    <location>
        <position position="354"/>
    </location>
    <ligand>
        <name>substrate</name>
    </ligand>
</feature>
<feature type="binding site" evidence="13 16">
    <location>
        <position position="183"/>
    </location>
    <ligand>
        <name>NAD(+)</name>
        <dbReference type="ChEBI" id="CHEBI:57540"/>
    </ligand>
</feature>
<feature type="active site" description="Proton acceptor" evidence="13 15">
    <location>
        <position position="321"/>
    </location>
</feature>
<dbReference type="RefSeq" id="WP_074874407.1">
    <property type="nucleotide sequence ID" value="NZ_FOXI01000001.1"/>
</dbReference>
<dbReference type="NCBIfam" id="TIGR00069">
    <property type="entry name" value="hisD"/>
    <property type="match status" value="1"/>
</dbReference>
<dbReference type="PROSITE" id="PS00611">
    <property type="entry name" value="HISOL_DEHYDROGENASE"/>
    <property type="match status" value="1"/>
</dbReference>
<keyword evidence="8 13" id="KW-0862">Zinc</keyword>
<feature type="region of interest" description="Disordered" evidence="20">
    <location>
        <begin position="408"/>
        <end position="447"/>
    </location>
</feature>
<feature type="binding site" evidence="13 17">
    <location>
        <position position="229"/>
    </location>
    <ligand>
        <name>substrate</name>
    </ligand>
</feature>
<keyword evidence="22" id="KW-1185">Reference proteome</keyword>
<feature type="binding site" evidence="13 16">
    <location>
        <position position="206"/>
    </location>
    <ligand>
        <name>NAD(+)</name>
        <dbReference type="ChEBI" id="CHEBI:57540"/>
    </ligand>
</feature>
<keyword evidence="7 13" id="KW-0479">Metal-binding</keyword>
<gene>
    <name evidence="13" type="primary">hisD</name>
    <name evidence="21" type="ORF">SAMN05216277_10140</name>
</gene>
<evidence type="ECO:0000256" key="4">
    <source>
        <dbReference type="ARBA" id="ARBA00012965"/>
    </source>
</evidence>
<name>A0A1I5M185_9EURY</name>
<dbReference type="EMBL" id="FOXI01000001">
    <property type="protein sequence ID" value="SFP03183.1"/>
    <property type="molecule type" value="Genomic_DNA"/>
</dbReference>
<protein>
    <recommendedName>
        <fullName evidence="5 13">Histidinol dehydrogenase</fullName>
        <shortName evidence="13 14">HDH</shortName>
        <ecNumber evidence="4 13">1.1.1.23</ecNumber>
    </recommendedName>
</protein>
<comment type="pathway">
    <text evidence="2 13 14">Amino-acid biosynthesis; L-histidine biosynthesis; L-histidine from 5-phospho-alpha-D-ribose 1-diphosphate: step 9/9.</text>
</comment>
<evidence type="ECO:0000256" key="14">
    <source>
        <dbReference type="PIRNR" id="PIRNR000099"/>
    </source>
</evidence>
<feature type="binding site" evidence="13 17">
    <location>
        <position position="321"/>
    </location>
    <ligand>
        <name>substrate</name>
    </ligand>
</feature>
<accession>A0A1I5M185</accession>
<evidence type="ECO:0000256" key="11">
    <source>
        <dbReference type="ARBA" id="ARBA00023102"/>
    </source>
</evidence>
<dbReference type="Pfam" id="PF00815">
    <property type="entry name" value="Histidinol_dh"/>
    <property type="match status" value="1"/>
</dbReference>
<dbReference type="FunFam" id="3.40.50.1980:FF:000001">
    <property type="entry name" value="Histidinol dehydrogenase"/>
    <property type="match status" value="1"/>
</dbReference>
<evidence type="ECO:0000256" key="19">
    <source>
        <dbReference type="RuleBase" id="RU004175"/>
    </source>
</evidence>
<dbReference type="FunFam" id="3.40.50.1980:FF:000026">
    <property type="entry name" value="Histidinol dehydrogenase"/>
    <property type="match status" value="1"/>
</dbReference>
<organism evidence="21 22">
    <name type="scientific">Halolamina pelagica</name>
    <dbReference type="NCBI Taxonomy" id="699431"/>
    <lineage>
        <taxon>Archaea</taxon>
        <taxon>Methanobacteriati</taxon>
        <taxon>Methanobacteriota</taxon>
        <taxon>Stenosarchaea group</taxon>
        <taxon>Halobacteria</taxon>
        <taxon>Halobacteriales</taxon>
        <taxon>Haloferacaceae</taxon>
    </lineage>
</organism>
<evidence type="ECO:0000256" key="12">
    <source>
        <dbReference type="ARBA" id="ARBA00049489"/>
    </source>
</evidence>
<dbReference type="InterPro" id="IPR012131">
    <property type="entry name" value="Hstdl_DH"/>
</dbReference>
<dbReference type="FunFam" id="1.20.5.1300:FF:000002">
    <property type="entry name" value="Histidinol dehydrogenase, chloroplastic"/>
    <property type="match status" value="1"/>
</dbReference>
<evidence type="ECO:0000256" key="5">
    <source>
        <dbReference type="ARBA" id="ARBA00016531"/>
    </source>
</evidence>
<dbReference type="AlphaFoldDB" id="A0A1I5M185"/>
<evidence type="ECO:0000256" key="13">
    <source>
        <dbReference type="HAMAP-Rule" id="MF_01024"/>
    </source>
</evidence>
<evidence type="ECO:0000256" key="20">
    <source>
        <dbReference type="SAM" id="MobiDB-lite"/>
    </source>
</evidence>
<comment type="cofactor">
    <cofactor evidence="13 18">
        <name>Zn(2+)</name>
        <dbReference type="ChEBI" id="CHEBI:29105"/>
    </cofactor>
    <text evidence="13 18">Binds 1 zinc ion per subunit.</text>
</comment>
<evidence type="ECO:0000256" key="15">
    <source>
        <dbReference type="PIRSR" id="PIRSR000099-1"/>
    </source>
</evidence>
<evidence type="ECO:0000256" key="9">
    <source>
        <dbReference type="ARBA" id="ARBA00023002"/>
    </source>
</evidence>
<feature type="compositionally biased region" description="Basic and acidic residues" evidence="20">
    <location>
        <begin position="410"/>
        <end position="423"/>
    </location>
</feature>
<evidence type="ECO:0000256" key="8">
    <source>
        <dbReference type="ARBA" id="ARBA00022833"/>
    </source>
</evidence>
<keyword evidence="6 13" id="KW-0028">Amino-acid biosynthesis</keyword>
<dbReference type="EC" id="1.1.1.23" evidence="4 13"/>
<evidence type="ECO:0000313" key="22">
    <source>
        <dbReference type="Proteomes" id="UP000183769"/>
    </source>
</evidence>
<feature type="binding site" evidence="13 17">
    <location>
        <position position="408"/>
    </location>
    <ligand>
        <name>substrate</name>
    </ligand>
</feature>
<evidence type="ECO:0000256" key="18">
    <source>
        <dbReference type="PIRSR" id="PIRSR000099-4"/>
    </source>
</evidence>
<dbReference type="CDD" id="cd06572">
    <property type="entry name" value="Histidinol_dh"/>
    <property type="match status" value="1"/>
</dbReference>
<evidence type="ECO:0000256" key="6">
    <source>
        <dbReference type="ARBA" id="ARBA00022605"/>
    </source>
</evidence>
<dbReference type="UniPathway" id="UPA00031">
    <property type="reaction ID" value="UER00014"/>
</dbReference>
<evidence type="ECO:0000256" key="16">
    <source>
        <dbReference type="PIRSR" id="PIRSR000099-2"/>
    </source>
</evidence>
<dbReference type="PIRSF" id="PIRSF000099">
    <property type="entry name" value="Histidinol_dh"/>
    <property type="match status" value="1"/>
</dbReference>
<comment type="catalytic activity">
    <reaction evidence="12 13 14">
        <text>L-histidinol + 2 NAD(+) + H2O = L-histidine + 2 NADH + 3 H(+)</text>
        <dbReference type="Rhea" id="RHEA:20641"/>
        <dbReference type="ChEBI" id="CHEBI:15377"/>
        <dbReference type="ChEBI" id="CHEBI:15378"/>
        <dbReference type="ChEBI" id="CHEBI:57540"/>
        <dbReference type="ChEBI" id="CHEBI:57595"/>
        <dbReference type="ChEBI" id="CHEBI:57699"/>
        <dbReference type="ChEBI" id="CHEBI:57945"/>
        <dbReference type="EC" id="1.1.1.23"/>
    </reaction>
</comment>
<feature type="binding site" evidence="13 17">
    <location>
        <position position="254"/>
    </location>
    <ligand>
        <name>substrate</name>
    </ligand>
</feature>
<evidence type="ECO:0000256" key="2">
    <source>
        <dbReference type="ARBA" id="ARBA00004940"/>
    </source>
</evidence>
<dbReference type="HAMAP" id="MF_01024">
    <property type="entry name" value="HisD"/>
    <property type="match status" value="1"/>
</dbReference>
<dbReference type="Gene3D" id="3.40.50.1980">
    <property type="entry name" value="Nitrogenase molybdenum iron protein domain"/>
    <property type="match status" value="2"/>
</dbReference>
<evidence type="ECO:0000256" key="7">
    <source>
        <dbReference type="ARBA" id="ARBA00022723"/>
    </source>
</evidence>
<evidence type="ECO:0000256" key="10">
    <source>
        <dbReference type="ARBA" id="ARBA00023027"/>
    </source>
</evidence>
<dbReference type="GO" id="GO:0008270">
    <property type="term" value="F:zinc ion binding"/>
    <property type="evidence" value="ECO:0007669"/>
    <property type="project" value="UniProtKB-UniRule"/>
</dbReference>
<evidence type="ECO:0000256" key="17">
    <source>
        <dbReference type="PIRSR" id="PIRSR000099-3"/>
    </source>
</evidence>
<dbReference type="InterPro" id="IPR022695">
    <property type="entry name" value="Histidinol_DH_monofunct"/>
</dbReference>
<feature type="binding site" evidence="13 17">
    <location>
        <position position="251"/>
    </location>
    <ligand>
        <name>substrate</name>
    </ligand>
</feature>
<feature type="binding site" evidence="13 18">
    <location>
        <position position="413"/>
    </location>
    <ligand>
        <name>Zn(2+)</name>
        <dbReference type="ChEBI" id="CHEBI:29105"/>
    </ligand>
</feature>
<dbReference type="PANTHER" id="PTHR21256">
    <property type="entry name" value="HISTIDINOL DEHYDROGENASE HDH"/>
    <property type="match status" value="1"/>
</dbReference>
<evidence type="ECO:0000256" key="1">
    <source>
        <dbReference type="ARBA" id="ARBA00003850"/>
    </source>
</evidence>
<comment type="function">
    <text evidence="1 13 14">Catalyzes the sequential NAD-dependent oxidations of L-histidinol to L-histidinaldehyde and then to L-histidine.</text>
</comment>
<keyword evidence="10 13" id="KW-0520">NAD</keyword>
<dbReference type="PRINTS" id="PR00083">
    <property type="entry name" value="HOLDHDRGNASE"/>
</dbReference>
<feature type="binding site" evidence="13 16">
    <location>
        <position position="123"/>
    </location>
    <ligand>
        <name>NAD(+)</name>
        <dbReference type="ChEBI" id="CHEBI:57540"/>
    </ligand>
</feature>
<keyword evidence="9 13" id="KW-0560">Oxidoreductase</keyword>
<dbReference type="Proteomes" id="UP000183769">
    <property type="component" value="Unassembled WGS sequence"/>
</dbReference>
<reference evidence="22" key="1">
    <citation type="submission" date="2016-10" db="EMBL/GenBank/DDBJ databases">
        <authorList>
            <person name="Varghese N."/>
            <person name="Submissions S."/>
        </authorList>
    </citation>
    <scope>NUCLEOTIDE SEQUENCE [LARGE SCALE GENOMIC DNA]</scope>
    <source>
        <strain evidence="22">CGMCC 1.10329</strain>
    </source>
</reference>
<evidence type="ECO:0000313" key="21">
    <source>
        <dbReference type="EMBL" id="SFP03183.1"/>
    </source>
</evidence>
<dbReference type="GO" id="GO:0004399">
    <property type="term" value="F:histidinol dehydrogenase activity"/>
    <property type="evidence" value="ECO:0007669"/>
    <property type="project" value="UniProtKB-UniRule"/>
</dbReference>